<comment type="caution">
    <text evidence="4">The sequence shown here is derived from an EMBL/GenBank/DDBJ whole genome shotgun (WGS) entry which is preliminary data.</text>
</comment>
<reference evidence="4 5" key="1">
    <citation type="submission" date="2018-09" db="EMBL/GenBank/DDBJ databases">
        <title>Comparative genomics of Leucobacter spp.</title>
        <authorList>
            <person name="Reis A.C."/>
            <person name="Kolvenbach B.A."/>
            <person name="Corvini P.F.X."/>
            <person name="Nunes O.C."/>
        </authorList>
    </citation>
    <scope>NUCLEOTIDE SEQUENCE [LARGE SCALE GENOMIC DNA]</scope>
    <source>
        <strain evidence="4 5">TAN 31504</strain>
    </source>
</reference>
<feature type="compositionally biased region" description="Pro residues" evidence="1">
    <location>
        <begin position="763"/>
        <end position="778"/>
    </location>
</feature>
<feature type="domain" description="DUF11" evidence="3">
    <location>
        <begin position="450"/>
        <end position="568"/>
    </location>
</feature>
<evidence type="ECO:0000313" key="4">
    <source>
        <dbReference type="EMBL" id="MBL3680616.1"/>
    </source>
</evidence>
<dbReference type="Proteomes" id="UP001645859">
    <property type="component" value="Unassembled WGS sequence"/>
</dbReference>
<sequence length="851" mass="86408">MTLCHATSSVKNPWVQITVAADGAASGHAGAHHQDGRDIIPPFSYTENRQVQQFPGQNWDAAGQAIYERGCANPPEPPKDPAPTVTLNLGECVEGDTMPSVTAVFGNLVVGQPYTYEGNGQAAVDFVATATSETRSLGAAQGTSVTVDIRGTGPRAAQGAVTRSVQVEKCAEPPEEEVTLCHATSSDSNPWVELTLPPAGVLNGHAGASHQDGRDIIPPFEYGDGESFPGQNWDEDGQAIFENGCAEPEVPVDPDPAVSISAGECPAMGGFAPLTVTLSELVVGEPYTVEFDGVATDASSPMSFTADAATRVIEVMPSEEGALHVTVTGTGEHAGESADATAQVAECPEPELPEITLSLDQCLAYGEPLPAAVTAELSGLVSGVTYTVTIGAEGGGTPYVTRSVDGSEGTTASLQLDLAGTGSYVVTVSVGEEELTRTIEVTPCPPGSYDLSLVKTASAGEAGVAEVGDTIQYSITVTNAGPDAALDPVVTDTLPAGLSAVSGTGSGPAGWTVDASGSSVTASYAGAFTGEATITFDALVVTAPPSGEITNQACVAASGVAEPEPQPERAATGLLGLPALVLVDPEAAGDGGDSNSGNDCGSVTTEVRGVAIAGSAVCVNDTPWFTYSVTPSGTADPSELPIVMIWWTADAYAARDASIPAGDTAAILADGASQVDPIAYPDGWVSGQTLSGQMLWPGATVDEEGNPTGWPGWTLQGDGTWVLDPAAPHYNLREQAVVEIRINPTAAETTVYPPATPNCAAQPPQPPVTPEPPVTPPVTTPPAAVAPPAPAVSVPGTLPRTAVAMPTRLADTGAPDGASEQRGAIGGLGIAATLAGLALWSFARRRRHEDA</sequence>
<dbReference type="InterPro" id="IPR047589">
    <property type="entry name" value="DUF11_rpt"/>
</dbReference>
<dbReference type="NCBIfam" id="TIGR01451">
    <property type="entry name" value="B_ant_repeat"/>
    <property type="match status" value="1"/>
</dbReference>
<keyword evidence="2" id="KW-0812">Transmembrane</keyword>
<dbReference type="Gene3D" id="2.60.40.740">
    <property type="match status" value="1"/>
</dbReference>
<evidence type="ECO:0000313" key="5">
    <source>
        <dbReference type="Proteomes" id="UP001645859"/>
    </source>
</evidence>
<dbReference type="Pfam" id="PF01345">
    <property type="entry name" value="DUF11"/>
    <property type="match status" value="1"/>
</dbReference>
<keyword evidence="2" id="KW-1133">Transmembrane helix</keyword>
<organism evidence="4 5">
    <name type="scientific">Leucobacter chromiireducens subsp. solipictus</name>
    <dbReference type="NCBI Taxonomy" id="398235"/>
    <lineage>
        <taxon>Bacteria</taxon>
        <taxon>Bacillati</taxon>
        <taxon>Actinomycetota</taxon>
        <taxon>Actinomycetes</taxon>
        <taxon>Micrococcales</taxon>
        <taxon>Microbacteriaceae</taxon>
        <taxon>Leucobacter</taxon>
    </lineage>
</organism>
<keyword evidence="2" id="KW-0472">Membrane</keyword>
<feature type="transmembrane region" description="Helical" evidence="2">
    <location>
        <begin position="824"/>
        <end position="843"/>
    </location>
</feature>
<evidence type="ECO:0000256" key="2">
    <source>
        <dbReference type="SAM" id="Phobius"/>
    </source>
</evidence>
<gene>
    <name evidence="4" type="ORF">D3230_15140</name>
</gene>
<proteinExistence type="predicted"/>
<keyword evidence="5" id="KW-1185">Reference proteome</keyword>
<evidence type="ECO:0000259" key="3">
    <source>
        <dbReference type="Pfam" id="PF01345"/>
    </source>
</evidence>
<dbReference type="EMBL" id="QYAC01000009">
    <property type="protein sequence ID" value="MBL3680616.1"/>
    <property type="molecule type" value="Genomic_DNA"/>
</dbReference>
<evidence type="ECO:0000256" key="1">
    <source>
        <dbReference type="SAM" id="MobiDB-lite"/>
    </source>
</evidence>
<name>A0ABS1SJQ6_9MICO</name>
<feature type="region of interest" description="Disordered" evidence="1">
    <location>
        <begin position="759"/>
        <end position="778"/>
    </location>
</feature>
<dbReference type="InterPro" id="IPR001434">
    <property type="entry name" value="OmcB-like_DUF11"/>
</dbReference>
<accession>A0ABS1SJQ6</accession>
<protein>
    <submittedName>
        <fullName evidence="4">DUF11 domain-containing protein</fullName>
    </submittedName>
</protein>